<accession>A0ABN2J1N8</accession>
<dbReference type="EMBL" id="BAAANY010000040">
    <property type="protein sequence ID" value="GAA1716151.1"/>
    <property type="molecule type" value="Genomic_DNA"/>
</dbReference>
<dbReference type="InterPro" id="IPR056411">
    <property type="entry name" value="CysS_C"/>
</dbReference>
<feature type="transmembrane region" description="Helical" evidence="1">
    <location>
        <begin position="68"/>
        <end position="89"/>
    </location>
</feature>
<organism evidence="4 5">
    <name type="scientific">Fodinicola feengrottensis</name>
    <dbReference type="NCBI Taxonomy" id="435914"/>
    <lineage>
        <taxon>Bacteria</taxon>
        <taxon>Bacillati</taxon>
        <taxon>Actinomycetota</taxon>
        <taxon>Actinomycetes</taxon>
        <taxon>Mycobacteriales</taxon>
        <taxon>Fodinicola</taxon>
    </lineage>
</organism>
<dbReference type="InterPro" id="IPR057798">
    <property type="entry name" value="PH_YqeB"/>
</dbReference>
<feature type="domain" description="Cysteinyl-tRNA ligase anticodon binding" evidence="2">
    <location>
        <begin position="178"/>
        <end position="227"/>
    </location>
</feature>
<dbReference type="Pfam" id="PF23494">
    <property type="entry name" value="bPH_10"/>
    <property type="match status" value="1"/>
</dbReference>
<name>A0ABN2J1N8_9ACTN</name>
<dbReference type="RefSeq" id="WP_163568436.1">
    <property type="nucleotide sequence ID" value="NZ_BAAANY010000040.1"/>
</dbReference>
<dbReference type="Pfam" id="PF23493">
    <property type="entry name" value="CysS_C"/>
    <property type="match status" value="1"/>
</dbReference>
<evidence type="ECO:0000259" key="3">
    <source>
        <dbReference type="Pfam" id="PF23494"/>
    </source>
</evidence>
<protein>
    <recommendedName>
        <fullName evidence="6">DUF308 domain-containing protein</fullName>
    </recommendedName>
</protein>
<keyword evidence="1" id="KW-1133">Transmembrane helix</keyword>
<proteinExistence type="predicted"/>
<comment type="caution">
    <text evidence="4">The sequence shown here is derived from an EMBL/GenBank/DDBJ whole genome shotgun (WGS) entry which is preliminary data.</text>
</comment>
<keyword evidence="1" id="KW-0472">Membrane</keyword>
<dbReference type="Proteomes" id="UP001500618">
    <property type="component" value="Unassembled WGS sequence"/>
</dbReference>
<sequence length="231" mass="24970">MDVPRAEERTSTVVSDPGWLRIAVWLGCPLAGALAGWGVHAIAGWVASLAWVPLQGPFKLIASIPQPYGLLAVIGLGVAAGLVLAYLWVKDLLTITVSTARVTFQRGESERSVDRAAISAVFLDGKQIVILGSRGAELAREKNDLSNVQEAFVAYDFPWRDGGDPYAGDYRRWVPDEPTLPLGANALLAAREKALSGDHGDDAAELRADLGKIGVVVRDEKKRQYWRLVQG</sequence>
<evidence type="ECO:0008006" key="6">
    <source>
        <dbReference type="Google" id="ProtNLM"/>
    </source>
</evidence>
<evidence type="ECO:0000256" key="1">
    <source>
        <dbReference type="SAM" id="Phobius"/>
    </source>
</evidence>
<keyword evidence="5" id="KW-1185">Reference proteome</keyword>
<feature type="transmembrane region" description="Helical" evidence="1">
    <location>
        <begin position="22"/>
        <end position="47"/>
    </location>
</feature>
<gene>
    <name evidence="4" type="ORF">GCM10009765_76110</name>
</gene>
<reference evidence="4 5" key="1">
    <citation type="journal article" date="2019" name="Int. J. Syst. Evol. Microbiol.">
        <title>The Global Catalogue of Microorganisms (GCM) 10K type strain sequencing project: providing services to taxonomists for standard genome sequencing and annotation.</title>
        <authorList>
            <consortium name="The Broad Institute Genomics Platform"/>
            <consortium name="The Broad Institute Genome Sequencing Center for Infectious Disease"/>
            <person name="Wu L."/>
            <person name="Ma J."/>
        </authorList>
    </citation>
    <scope>NUCLEOTIDE SEQUENCE [LARGE SCALE GENOMIC DNA]</scope>
    <source>
        <strain evidence="4 5">JCM 14718</strain>
    </source>
</reference>
<evidence type="ECO:0000259" key="2">
    <source>
        <dbReference type="Pfam" id="PF23493"/>
    </source>
</evidence>
<evidence type="ECO:0000313" key="5">
    <source>
        <dbReference type="Proteomes" id="UP001500618"/>
    </source>
</evidence>
<evidence type="ECO:0000313" key="4">
    <source>
        <dbReference type="EMBL" id="GAA1716151.1"/>
    </source>
</evidence>
<feature type="domain" description="YqeB PH" evidence="3">
    <location>
        <begin position="12"/>
        <end position="160"/>
    </location>
</feature>
<keyword evidence="1" id="KW-0812">Transmembrane</keyword>